<dbReference type="AlphaFoldDB" id="A0A8J8N9C4"/>
<evidence type="ECO:0000256" key="1">
    <source>
        <dbReference type="SAM" id="SignalP"/>
    </source>
</evidence>
<organism evidence="2 3">
    <name type="scientific">Halteria grandinella</name>
    <dbReference type="NCBI Taxonomy" id="5974"/>
    <lineage>
        <taxon>Eukaryota</taxon>
        <taxon>Sar</taxon>
        <taxon>Alveolata</taxon>
        <taxon>Ciliophora</taxon>
        <taxon>Intramacronucleata</taxon>
        <taxon>Spirotrichea</taxon>
        <taxon>Stichotrichia</taxon>
        <taxon>Sporadotrichida</taxon>
        <taxon>Halteriidae</taxon>
        <taxon>Halteria</taxon>
    </lineage>
</organism>
<comment type="caution">
    <text evidence="2">The sequence shown here is derived from an EMBL/GenBank/DDBJ whole genome shotgun (WGS) entry which is preliminary data.</text>
</comment>
<feature type="signal peptide" evidence="1">
    <location>
        <begin position="1"/>
        <end position="21"/>
    </location>
</feature>
<protein>
    <submittedName>
        <fullName evidence="2">Uncharacterized protein</fullName>
    </submittedName>
</protein>
<dbReference type="EMBL" id="RRYP01033316">
    <property type="protein sequence ID" value="TNV70741.1"/>
    <property type="molecule type" value="Genomic_DNA"/>
</dbReference>
<name>A0A8J8N9C4_HALGN</name>
<gene>
    <name evidence="2" type="ORF">FGO68_gene7438</name>
</gene>
<dbReference type="Proteomes" id="UP000785679">
    <property type="component" value="Unassembled WGS sequence"/>
</dbReference>
<keyword evidence="3" id="KW-1185">Reference proteome</keyword>
<sequence length="109" mass="12374">MILFWSLWLKISNVQYISIQAFQIDGQAKFKIRYPTQLCFPPLPGGEFLLKAKRNKSLLQSLGALVTSPCASKKSDRCFWGTSQYESIPGMIPKSNARKCYLKESAAFF</sequence>
<accession>A0A8J8N9C4</accession>
<reference evidence="2" key="1">
    <citation type="submission" date="2019-06" db="EMBL/GenBank/DDBJ databases">
        <authorList>
            <person name="Zheng W."/>
        </authorList>
    </citation>
    <scope>NUCLEOTIDE SEQUENCE</scope>
    <source>
        <strain evidence="2">QDHG01</strain>
    </source>
</reference>
<proteinExistence type="predicted"/>
<keyword evidence="1" id="KW-0732">Signal</keyword>
<feature type="chain" id="PRO_5035256060" evidence="1">
    <location>
        <begin position="22"/>
        <end position="109"/>
    </location>
</feature>
<evidence type="ECO:0000313" key="3">
    <source>
        <dbReference type="Proteomes" id="UP000785679"/>
    </source>
</evidence>
<evidence type="ECO:0000313" key="2">
    <source>
        <dbReference type="EMBL" id="TNV70741.1"/>
    </source>
</evidence>